<protein>
    <recommendedName>
        <fullName evidence="1">Spore protein YkvP/CgeB glycosyl transferase-like domain-containing protein</fullName>
    </recommendedName>
</protein>
<sequence length="357" mass="41141">MKIVFVANLKNPSASGRQRLWAMQQCNEEVYILDKSRFLPKLGRFAGHVAKVLKQPALMHNSTAVGKALIELCTDLKPDIIWIEWATDLKQDVLNQLHQLSPRPLLISFQDDNPWGDRHGDKWLWKNYFKIVPLFDLHLVKRKNDMDNLSALGANNFRVWRHGVYNPLFHPPTTPAVKKYPVSFVGTCIDERAELVEYLLVNKIPLHVFGNRWRQRSNLPERFPANFHPAAEGRDYAEVIQQSQVCLGLVSHSNKDEWTMRTYEVPGCAGMLLIERTPTHEVLFNDDEEAAFFSSPQECLEKLQNLLANPVRCDVMGNAAYQKCKANHWMLEDEMQRLLNEIRVNKDKQTLTSSAVQ</sequence>
<dbReference type="Pfam" id="PF13524">
    <property type="entry name" value="Glyco_trans_1_2"/>
    <property type="match status" value="1"/>
</dbReference>
<feature type="domain" description="Spore protein YkvP/CgeB glycosyl transferase-like" evidence="1">
    <location>
        <begin position="195"/>
        <end position="328"/>
    </location>
</feature>
<dbReference type="SUPFAM" id="SSF53756">
    <property type="entry name" value="UDP-Glycosyltransferase/glycogen phosphorylase"/>
    <property type="match status" value="1"/>
</dbReference>
<dbReference type="KEGG" id="muc:MuYL_4828"/>
<dbReference type="AlphaFoldDB" id="A0A223P4J4"/>
<keyword evidence="3" id="KW-1185">Reference proteome</keyword>
<reference evidence="2 3" key="1">
    <citation type="submission" date="2017-08" db="EMBL/GenBank/DDBJ databases">
        <title>Complete genome sequence of Mucilaginibacter sp. strain BJC16-A31.</title>
        <authorList>
            <consortium name="Henan University of Science and Technology"/>
            <person name="You X."/>
        </authorList>
    </citation>
    <scope>NUCLEOTIDE SEQUENCE [LARGE SCALE GENOMIC DNA]</scope>
    <source>
        <strain evidence="2 3">BJC16-A31</strain>
    </source>
</reference>
<name>A0A223P4J4_9SPHI</name>
<dbReference type="InterPro" id="IPR055259">
    <property type="entry name" value="YkvP/CgeB_Glyco_trans-like"/>
</dbReference>
<gene>
    <name evidence="2" type="ORF">MuYL_4828</name>
</gene>
<dbReference type="RefSeq" id="WP_094572692.1">
    <property type="nucleotide sequence ID" value="NZ_CP022743.1"/>
</dbReference>
<evidence type="ECO:0000313" key="3">
    <source>
        <dbReference type="Proteomes" id="UP000215002"/>
    </source>
</evidence>
<dbReference type="OrthoDB" id="110463at2"/>
<proteinExistence type="predicted"/>
<dbReference type="EMBL" id="CP022743">
    <property type="protein sequence ID" value="ASU36711.1"/>
    <property type="molecule type" value="Genomic_DNA"/>
</dbReference>
<evidence type="ECO:0000313" key="2">
    <source>
        <dbReference type="EMBL" id="ASU36711.1"/>
    </source>
</evidence>
<organism evidence="2 3">
    <name type="scientific">Mucilaginibacter xinganensis</name>
    <dbReference type="NCBI Taxonomy" id="1234841"/>
    <lineage>
        <taxon>Bacteria</taxon>
        <taxon>Pseudomonadati</taxon>
        <taxon>Bacteroidota</taxon>
        <taxon>Sphingobacteriia</taxon>
        <taxon>Sphingobacteriales</taxon>
        <taxon>Sphingobacteriaceae</taxon>
        <taxon>Mucilaginibacter</taxon>
    </lineage>
</organism>
<evidence type="ECO:0000259" key="1">
    <source>
        <dbReference type="Pfam" id="PF13524"/>
    </source>
</evidence>
<dbReference type="Proteomes" id="UP000215002">
    <property type="component" value="Chromosome"/>
</dbReference>
<accession>A0A223P4J4</accession>